<dbReference type="InterPro" id="IPR052025">
    <property type="entry name" value="Xyloglucanase_GH74"/>
</dbReference>
<protein>
    <recommendedName>
        <fullName evidence="2">Secretion system C-terminal sorting domain-containing protein</fullName>
    </recommendedName>
</protein>
<feature type="domain" description="Secretion system C-terminal sorting" evidence="2">
    <location>
        <begin position="775"/>
        <end position="847"/>
    </location>
</feature>
<comment type="caution">
    <text evidence="3">The sequence shown here is derived from an EMBL/GenBank/DDBJ whole genome shotgun (WGS) entry which is preliminary data.</text>
</comment>
<dbReference type="Gene3D" id="2.130.10.10">
    <property type="entry name" value="YVTN repeat-like/Quinoprotein amine dehydrogenase"/>
    <property type="match status" value="5"/>
</dbReference>
<keyword evidence="1" id="KW-0732">Signal</keyword>
<gene>
    <name evidence="3" type="ORF">BWK59_04895</name>
</gene>
<dbReference type="GO" id="GO:0010411">
    <property type="term" value="P:xyloglucan metabolic process"/>
    <property type="evidence" value="ECO:0007669"/>
    <property type="project" value="TreeGrafter"/>
</dbReference>
<dbReference type="Pfam" id="PF18962">
    <property type="entry name" value="Por_Secre_tail"/>
    <property type="match status" value="1"/>
</dbReference>
<dbReference type="NCBIfam" id="TIGR04183">
    <property type="entry name" value="Por_Secre_tail"/>
    <property type="match status" value="1"/>
</dbReference>
<dbReference type="EMBL" id="MTCZ01000030">
    <property type="protein sequence ID" value="OWP84519.1"/>
    <property type="molecule type" value="Genomic_DNA"/>
</dbReference>
<evidence type="ECO:0000256" key="1">
    <source>
        <dbReference type="ARBA" id="ARBA00022729"/>
    </source>
</evidence>
<evidence type="ECO:0000313" key="3">
    <source>
        <dbReference type="EMBL" id="OWP84519.1"/>
    </source>
</evidence>
<organism evidence="3 4">
    <name type="scientific">Flavobacterium davisii</name>
    <dbReference type="NCBI Taxonomy" id="2906077"/>
    <lineage>
        <taxon>Bacteria</taxon>
        <taxon>Pseudomonadati</taxon>
        <taxon>Bacteroidota</taxon>
        <taxon>Flavobacteriia</taxon>
        <taxon>Flavobacteriales</taxon>
        <taxon>Flavobacteriaceae</taxon>
        <taxon>Flavobacterium</taxon>
    </lineage>
</organism>
<dbReference type="CDD" id="cd15482">
    <property type="entry name" value="Sialidase_non-viral"/>
    <property type="match status" value="1"/>
</dbReference>
<accession>A0A246GJP3</accession>
<dbReference type="PANTHER" id="PTHR43739:SF5">
    <property type="entry name" value="EXO-ALPHA-SIALIDASE"/>
    <property type="match status" value="1"/>
</dbReference>
<reference evidence="3 4" key="1">
    <citation type="journal article" date="2017" name="Infect. Genet. Evol.">
        <title>Comparative genome analysis of fish pathogen Flavobacterium columnare reveals extensive sequence diversity within the species.</title>
        <authorList>
            <person name="Kayansamruaj P."/>
            <person name="Dong H.T."/>
            <person name="Hirono I."/>
            <person name="Kondo H."/>
            <person name="Senapin S."/>
            <person name="Rodkhum C."/>
        </authorList>
    </citation>
    <scope>NUCLEOTIDE SEQUENCE [LARGE SCALE GENOMIC DNA]</scope>
    <source>
        <strain evidence="3 4">1215</strain>
    </source>
</reference>
<proteinExistence type="predicted"/>
<dbReference type="PANTHER" id="PTHR43739">
    <property type="entry name" value="XYLOGLUCANASE (EUROFUNG)"/>
    <property type="match status" value="1"/>
</dbReference>
<evidence type="ECO:0000313" key="4">
    <source>
        <dbReference type="Proteomes" id="UP000197768"/>
    </source>
</evidence>
<evidence type="ECO:0000259" key="2">
    <source>
        <dbReference type="Pfam" id="PF18962"/>
    </source>
</evidence>
<sequence length="848" mass="94953">MKTYLIAALLFFNFNFYSQSFVFDQKMYKSIEDKTIKFDEINKRVEESFKNRIIDAKGSGWKVYQRWKYMASFEVDENGYLPNSIAIDKMKTEFKESPSFNDKIYRKSLNNLWAPAGPFTYTNKGSWSTGQGRVNCSVTDPNNEDIIYIGAAAGGVWKSTDGGLNWSPKTDFIDSIGISGLAIDPNNTNVIYAITGDADGADTVFDGLYKSNDGGDTWIKMGLTDVNYGRTILIDPNNSNVVIVGTNSGVYRSEDGGLSFELTSDSDVIYQLAFHPTNSNIVYASNSTGGDTFIYKSVDNGVNWEMKKSFVRVKKMLMATTKADPNYLYLLGANTSGDLNGFKGVYLSVDAGENFTLKNDRTDILESYQSYYDLALAVSQTNKDLIYTGCINMWGSKDGGITFTKLNHWSNISDPRYTHADIHNIRTVGSDVYVSSDGGIYISKDAGNTFVNRTSGLQISQFYKMDTSPLTNSRLVGGLQDNGGYVSDNDVWSNFYGGDGMDTAINPVKPHLAYGFTQYGGNLYEYNFNSKYDGSFIANHSYEKGEWVTPLEISNRGNIYGGWKEIEELVNRTWKPITNNSNGYNIKNMKVNPLYPNRLLYYRKSKANANFDELIYTEEERDNLGNLVPKVITLPSTSRLVKNLAAICFNPVNPAIFYILYAGKIYKTADSGKTWNDISFNLPYSTTYCIAAQGNQKNSVYVGTNLGVYYFDEESNSWSLFNNGLPRVKVTELKINTSENNLMASTYGRGIWRVALPSGTLAVEEQVLNEYKGGIFPNPSNGVFKINVSIEEPLKMAIYDVSGKMIFEKSFQSLSPNDEINISNNPKGIYLLDIKSDQYTIRKKILIK</sequence>
<dbReference type="SUPFAM" id="SSF110296">
    <property type="entry name" value="Oligoxyloglucan reducing end-specific cellobiohydrolase"/>
    <property type="match status" value="2"/>
</dbReference>
<dbReference type="InterPro" id="IPR026444">
    <property type="entry name" value="Secre_tail"/>
</dbReference>
<name>A0A246GJP3_9FLAO</name>
<dbReference type="Proteomes" id="UP000197768">
    <property type="component" value="Unassembled WGS sequence"/>
</dbReference>
<dbReference type="InterPro" id="IPR015943">
    <property type="entry name" value="WD40/YVTN_repeat-like_dom_sf"/>
</dbReference>
<dbReference type="AlphaFoldDB" id="A0A246GJP3"/>